<dbReference type="RefSeq" id="WP_071175686.1">
    <property type="nucleotide sequence ID" value="NZ_CP017831.1"/>
</dbReference>
<dbReference type="InterPro" id="IPR031552">
    <property type="entry name" value="ParE-like_toxin"/>
</dbReference>
<evidence type="ECO:0000313" key="2">
    <source>
        <dbReference type="Proteomes" id="UP000179284"/>
    </source>
</evidence>
<name>A0A1D9P0C4_9FIRM</name>
<protein>
    <submittedName>
        <fullName evidence="1">Addiction module toxin RelE/StbE family</fullName>
    </submittedName>
</protein>
<organism evidence="1 2">
    <name type="scientific">Butyrivibrio hungatei</name>
    <dbReference type="NCBI Taxonomy" id="185008"/>
    <lineage>
        <taxon>Bacteria</taxon>
        <taxon>Bacillati</taxon>
        <taxon>Bacillota</taxon>
        <taxon>Clostridia</taxon>
        <taxon>Lachnospirales</taxon>
        <taxon>Lachnospiraceae</taxon>
        <taxon>Butyrivibrio</taxon>
    </lineage>
</organism>
<dbReference type="Pfam" id="PF15781">
    <property type="entry name" value="ParE-like_toxin"/>
    <property type="match status" value="1"/>
</dbReference>
<keyword evidence="2" id="KW-1185">Reference proteome</keyword>
<dbReference type="AlphaFoldDB" id="A0A1D9P0C4"/>
<dbReference type="OrthoDB" id="82378at2"/>
<proteinExistence type="predicted"/>
<dbReference type="Proteomes" id="UP000179284">
    <property type="component" value="Chromosome I"/>
</dbReference>
<sequence length="96" mass="11028">MAKLIISPAAGKYLKKIKDKNLKGLFKDVIDEIVEDPSIGDAKVGDLEGVSTYDFRYNKTDYRVAYTVEYVKDETVVVILAGTHENFYKELKKYWN</sequence>
<dbReference type="SUPFAM" id="SSF143011">
    <property type="entry name" value="RelE-like"/>
    <property type="match status" value="1"/>
</dbReference>
<reference evidence="2" key="1">
    <citation type="submission" date="2016-10" db="EMBL/GenBank/DDBJ databases">
        <title>The complete genome sequence of the rumen bacterium Butyrivibrio hungatei MB2003.</title>
        <authorList>
            <person name="Palevich N."/>
            <person name="Kelly W.J."/>
            <person name="Leahy S.C."/>
            <person name="Altermann E."/>
            <person name="Rakonjac J."/>
            <person name="Attwood G.T."/>
        </authorList>
    </citation>
    <scope>NUCLEOTIDE SEQUENCE [LARGE SCALE GENOMIC DNA]</scope>
    <source>
        <strain evidence="2">MB2003</strain>
    </source>
</reference>
<evidence type="ECO:0000313" key="1">
    <source>
        <dbReference type="EMBL" id="AOZ95962.1"/>
    </source>
</evidence>
<dbReference type="Gene3D" id="3.30.2310.20">
    <property type="entry name" value="RelE-like"/>
    <property type="match status" value="1"/>
</dbReference>
<accession>A0A1D9P0C4</accession>
<dbReference type="KEGG" id="bhu:bhn_I0928"/>
<gene>
    <name evidence="1" type="ORF">bhn_I0928</name>
</gene>
<dbReference type="InterPro" id="IPR035093">
    <property type="entry name" value="RelE/ParE_toxin_dom_sf"/>
</dbReference>
<dbReference type="EMBL" id="CP017831">
    <property type="protein sequence ID" value="AOZ95962.1"/>
    <property type="molecule type" value="Genomic_DNA"/>
</dbReference>